<comment type="caution">
    <text evidence="2">The sequence shown here is derived from an EMBL/GenBank/DDBJ whole genome shotgun (WGS) entry which is preliminary data.</text>
</comment>
<gene>
    <name evidence="2" type="ORF">OIU84_014643</name>
</gene>
<dbReference type="GO" id="GO:0005876">
    <property type="term" value="C:spindle microtubule"/>
    <property type="evidence" value="ECO:0007669"/>
    <property type="project" value="InterPro"/>
</dbReference>
<accession>A0AAD6NRM1</accession>
<dbReference type="AlphaFoldDB" id="A0AAD6NRM1"/>
<dbReference type="InterPro" id="IPR029131">
    <property type="entry name" value="HAUS5"/>
</dbReference>
<protein>
    <submittedName>
        <fullName evidence="2">Uncharacterized protein</fullName>
    </submittedName>
</protein>
<evidence type="ECO:0000313" key="3">
    <source>
        <dbReference type="Proteomes" id="UP001162972"/>
    </source>
</evidence>
<dbReference type="EMBL" id="JAPFFJ010000018">
    <property type="protein sequence ID" value="KAJ6402580.1"/>
    <property type="molecule type" value="Genomic_DNA"/>
</dbReference>
<evidence type="ECO:0000313" key="2">
    <source>
        <dbReference type="EMBL" id="KAJ6402580.1"/>
    </source>
</evidence>
<proteinExistence type="predicted"/>
<dbReference type="PANTHER" id="PTHR34968">
    <property type="entry name" value="AUGMIN SUBUNIT 5"/>
    <property type="match status" value="1"/>
</dbReference>
<dbReference type="GO" id="GO:0070652">
    <property type="term" value="C:HAUS complex"/>
    <property type="evidence" value="ECO:0007669"/>
    <property type="project" value="InterPro"/>
</dbReference>
<keyword evidence="3" id="KW-1185">Reference proteome</keyword>
<name>A0AAD6NRM1_9ROSI</name>
<dbReference type="Proteomes" id="UP001162972">
    <property type="component" value="Chromosome 4"/>
</dbReference>
<organism evidence="2 3">
    <name type="scientific">Salix udensis</name>
    <dbReference type="NCBI Taxonomy" id="889485"/>
    <lineage>
        <taxon>Eukaryota</taxon>
        <taxon>Viridiplantae</taxon>
        <taxon>Streptophyta</taxon>
        <taxon>Embryophyta</taxon>
        <taxon>Tracheophyta</taxon>
        <taxon>Spermatophyta</taxon>
        <taxon>Magnoliopsida</taxon>
        <taxon>eudicotyledons</taxon>
        <taxon>Gunneridae</taxon>
        <taxon>Pentapetalae</taxon>
        <taxon>rosids</taxon>
        <taxon>fabids</taxon>
        <taxon>Malpighiales</taxon>
        <taxon>Salicaceae</taxon>
        <taxon>Saliceae</taxon>
        <taxon>Salix</taxon>
    </lineage>
</organism>
<feature type="region of interest" description="Disordered" evidence="1">
    <location>
        <begin position="77"/>
        <end position="98"/>
    </location>
</feature>
<feature type="non-terminal residue" evidence="2">
    <location>
        <position position="98"/>
    </location>
</feature>
<dbReference type="GO" id="GO:0051225">
    <property type="term" value="P:spindle assembly"/>
    <property type="evidence" value="ECO:0007669"/>
    <property type="project" value="InterPro"/>
</dbReference>
<reference evidence="2 3" key="1">
    <citation type="journal article" date="2023" name="Int. J. Mol. Sci.">
        <title>De Novo Assembly and Annotation of 11 Diverse Shrub Willow (Salix) Genomes Reveals Novel Gene Organization in Sex-Linked Regions.</title>
        <authorList>
            <person name="Hyden B."/>
            <person name="Feng K."/>
            <person name="Yates T.B."/>
            <person name="Jawdy S."/>
            <person name="Cereghino C."/>
            <person name="Smart L.B."/>
            <person name="Muchero W."/>
        </authorList>
    </citation>
    <scope>NUCLEOTIDE SEQUENCE [LARGE SCALE GENOMIC DNA]</scope>
    <source>
        <tissue evidence="2">Shoot tip</tissue>
    </source>
</reference>
<sequence length="98" mass="10853">MDVSSTDTNSSLHHRLYGNGMIATDMTYRGSQNQLLERQKVHVQQFLATEDALNKDAEARDLCQKLLKQLHRTGAVVSSNSTGIGGTTQNMGSLRQFE</sequence>
<evidence type="ECO:0000256" key="1">
    <source>
        <dbReference type="SAM" id="MobiDB-lite"/>
    </source>
</evidence>
<dbReference type="Pfam" id="PF14817">
    <property type="entry name" value="HAUS5"/>
    <property type="match status" value="1"/>
</dbReference>
<dbReference type="PANTHER" id="PTHR34968:SF1">
    <property type="entry name" value="AUGMIN SUBUNIT 5"/>
    <property type="match status" value="1"/>
</dbReference>
<dbReference type="InterPro" id="IPR044706">
    <property type="entry name" value="AUG5_plant"/>
</dbReference>